<protein>
    <submittedName>
        <fullName evidence="1">Uncharacterized protein</fullName>
    </submittedName>
</protein>
<dbReference type="EMBL" id="OQ709222">
    <property type="protein sequence ID" value="WGH21988.1"/>
    <property type="molecule type" value="Genomic_DNA"/>
</dbReference>
<sequence>MANFRVIWEIDIEDVEDAHAAAVKALEMQRNPESTAVCFTVEKAGSLSTIEIMSGAYRVEVDLLDELEDLDAEAGV</sequence>
<evidence type="ECO:0000313" key="2">
    <source>
        <dbReference type="Proteomes" id="UP001242841"/>
    </source>
</evidence>
<name>A0AAF0GIK2_9CAUD</name>
<gene>
    <name evidence="1" type="primary">107</name>
    <name evidence="1" type="ORF">SEA_TROGGLEHUMPER_107</name>
</gene>
<organism evidence="1 2">
    <name type="scientific">Rhodococcus phage Trogglehumper</name>
    <dbReference type="NCBI Taxonomy" id="3038381"/>
    <lineage>
        <taxon>Viruses</taxon>
        <taxon>Duplodnaviria</taxon>
        <taxon>Heunggongvirae</taxon>
        <taxon>Uroviricota</taxon>
        <taxon>Caudoviricetes</taxon>
        <taxon>Caudoviricetes incertae sedis</taxon>
        <taxon>Trogglehumpervirus</taxon>
        <taxon>Trogglehumpervirus trogglehumper</taxon>
    </lineage>
</organism>
<reference evidence="1" key="1">
    <citation type="submission" date="2023-03" db="EMBL/GenBank/DDBJ databases">
        <authorList>
            <person name="Aguilar E."/>
            <person name="Antigua R."/>
            <person name="Antonino C."/>
            <person name="Bisram R."/>
            <person name="Chen J."/>
            <person name="Davilmar B."/>
            <person name="Del R.K."/>
            <person name="Germosen J."/>
            <person name="Hernandez J."/>
            <person name="Kelloggs L."/>
            <person name="Lema C."/>
            <person name="Li J."/>
            <person name="Melendez A."/>
            <person name="Mohammed I."/>
            <person name="Ryan A."/>
            <person name="Singh S."/>
            <person name="Tariq H."/>
            <person name="Golebiewska U.P."/>
            <person name="Russell D.A."/>
            <person name="Jacobs-Sera D."/>
            <person name="Hatfull G.F."/>
        </authorList>
    </citation>
    <scope>NUCLEOTIDE SEQUENCE</scope>
</reference>
<dbReference type="Proteomes" id="UP001242841">
    <property type="component" value="Segment"/>
</dbReference>
<keyword evidence="2" id="KW-1185">Reference proteome</keyword>
<proteinExistence type="predicted"/>
<accession>A0AAF0GIK2</accession>
<evidence type="ECO:0000313" key="1">
    <source>
        <dbReference type="EMBL" id="WGH21988.1"/>
    </source>
</evidence>